<feature type="transmembrane region" description="Helical" evidence="7">
    <location>
        <begin position="760"/>
        <end position="780"/>
    </location>
</feature>
<name>A0ABQ3L064_9ALTE</name>
<evidence type="ECO:0000256" key="1">
    <source>
        <dbReference type="ARBA" id="ARBA00004141"/>
    </source>
</evidence>
<feature type="domain" description="RCK C-terminal" evidence="8">
    <location>
        <begin position="490"/>
        <end position="575"/>
    </location>
</feature>
<feature type="transmembrane region" description="Helical" evidence="7">
    <location>
        <begin position="638"/>
        <end position="658"/>
    </location>
</feature>
<dbReference type="SUPFAM" id="SSF116726">
    <property type="entry name" value="TrkA C-terminal domain-like"/>
    <property type="match status" value="4"/>
</dbReference>
<feature type="transmembrane region" description="Helical" evidence="7">
    <location>
        <begin position="664"/>
        <end position="687"/>
    </location>
</feature>
<dbReference type="EMBL" id="BNAO01000004">
    <property type="protein sequence ID" value="GHG70548.1"/>
    <property type="molecule type" value="Genomic_DNA"/>
</dbReference>
<dbReference type="InterPro" id="IPR051679">
    <property type="entry name" value="DASS-Related_Transporters"/>
</dbReference>
<keyword evidence="6 7" id="KW-0472">Membrane</keyword>
<evidence type="ECO:0000313" key="9">
    <source>
        <dbReference type="EMBL" id="GHG70548.1"/>
    </source>
</evidence>
<evidence type="ECO:0000256" key="3">
    <source>
        <dbReference type="ARBA" id="ARBA00022692"/>
    </source>
</evidence>
<keyword evidence="2" id="KW-0813">Transport</keyword>
<dbReference type="Proteomes" id="UP000659697">
    <property type="component" value="Unassembled WGS sequence"/>
</dbReference>
<dbReference type="PROSITE" id="PS51202">
    <property type="entry name" value="RCK_C"/>
    <property type="match status" value="3"/>
</dbReference>
<evidence type="ECO:0000256" key="5">
    <source>
        <dbReference type="ARBA" id="ARBA00022989"/>
    </source>
</evidence>
<keyword evidence="5 7" id="KW-1133">Transmembrane helix</keyword>
<gene>
    <name evidence="9" type="ORF">GCM10010919_21350</name>
</gene>
<evidence type="ECO:0000256" key="2">
    <source>
        <dbReference type="ARBA" id="ARBA00022448"/>
    </source>
</evidence>
<feature type="transmembrane region" description="Helical" evidence="7">
    <location>
        <begin position="593"/>
        <end position="626"/>
    </location>
</feature>
<proteinExistence type="predicted"/>
<dbReference type="Gene3D" id="3.30.70.1450">
    <property type="entry name" value="Regulator of K+ conductance, C-terminal domain"/>
    <property type="match status" value="4"/>
</dbReference>
<feature type="transmembrane region" description="Helical" evidence="7">
    <location>
        <begin position="31"/>
        <end position="50"/>
    </location>
</feature>
<dbReference type="PANTHER" id="PTHR43652:SF1">
    <property type="entry name" value="RESPONSE REGULATOR"/>
    <property type="match status" value="1"/>
</dbReference>
<feature type="transmembrane region" description="Helical" evidence="7">
    <location>
        <begin position="173"/>
        <end position="196"/>
    </location>
</feature>
<evidence type="ECO:0000256" key="7">
    <source>
        <dbReference type="SAM" id="Phobius"/>
    </source>
</evidence>
<feature type="transmembrane region" description="Helical" evidence="7">
    <location>
        <begin position="139"/>
        <end position="161"/>
    </location>
</feature>
<evidence type="ECO:0000256" key="6">
    <source>
        <dbReference type="ARBA" id="ARBA00023136"/>
    </source>
</evidence>
<reference evidence="10" key="1">
    <citation type="journal article" date="2019" name="Int. J. Syst. Evol. Microbiol.">
        <title>The Global Catalogue of Microorganisms (GCM) 10K type strain sequencing project: providing services to taxonomists for standard genome sequencing and annotation.</title>
        <authorList>
            <consortium name="The Broad Institute Genomics Platform"/>
            <consortium name="The Broad Institute Genome Sequencing Center for Infectious Disease"/>
            <person name="Wu L."/>
            <person name="Ma J."/>
        </authorList>
    </citation>
    <scope>NUCLEOTIDE SEQUENCE [LARGE SCALE GENOMIC DNA]</scope>
    <source>
        <strain evidence="10">CGMCC 1.7003</strain>
    </source>
</reference>
<evidence type="ECO:0000313" key="10">
    <source>
        <dbReference type="Proteomes" id="UP000659697"/>
    </source>
</evidence>
<evidence type="ECO:0000256" key="4">
    <source>
        <dbReference type="ARBA" id="ARBA00022737"/>
    </source>
</evidence>
<protein>
    <recommendedName>
        <fullName evidence="8">RCK C-terminal domain-containing protein</fullName>
    </recommendedName>
</protein>
<dbReference type="Pfam" id="PF02080">
    <property type="entry name" value="TrkA_C"/>
    <property type="match status" value="3"/>
</dbReference>
<accession>A0ABQ3L064</accession>
<dbReference type="InterPro" id="IPR036721">
    <property type="entry name" value="RCK_C_sf"/>
</dbReference>
<dbReference type="InterPro" id="IPR006037">
    <property type="entry name" value="RCK_C"/>
</dbReference>
<feature type="transmembrane region" description="Helical" evidence="7">
    <location>
        <begin position="95"/>
        <end position="119"/>
    </location>
</feature>
<feature type="domain" description="RCK C-terminal" evidence="8">
    <location>
        <begin position="399"/>
        <end position="483"/>
    </location>
</feature>
<evidence type="ECO:0000259" key="8">
    <source>
        <dbReference type="PROSITE" id="PS51202"/>
    </source>
</evidence>
<dbReference type="RefSeq" id="WP_189432981.1">
    <property type="nucleotide sequence ID" value="NZ_BNAO01000004.1"/>
</dbReference>
<keyword evidence="4" id="KW-0677">Repeat</keyword>
<comment type="subcellular location">
    <subcellularLocation>
        <location evidence="1">Membrane</location>
        <topology evidence="1">Multi-pass membrane protein</topology>
    </subcellularLocation>
</comment>
<dbReference type="PANTHER" id="PTHR43652">
    <property type="entry name" value="BASIC AMINO ACID ANTIPORTER YFCC-RELATED"/>
    <property type="match status" value="1"/>
</dbReference>
<dbReference type="InterPro" id="IPR004680">
    <property type="entry name" value="Cit_transptr-like_dom"/>
</dbReference>
<sequence>MTLDIALVLSLLLIALVLFITQWLRMDLVAMLMLCALALLGLVSPTEAVSGFSNPAVITVWAMFILSEGLARAGIADSIGKRIMQLSGSHEAQMIIVIMLVAGVLSSVMSNIGVVALLLPVTVEAARRCGIAPAKVLMPMAFGAMLGGLLTLIGTPPNLLVSMALEKNGQAGFHFFDFALIGVPVLLGGTLFMAFIGRHFLPATDPERAGLASSASLSEQYGLQERIFALRLPASSLLAGRTLEESGLINTVGLMIISLTRGKETFTLPSQHTVLQAGDILLAQGKFSRFERLRSWNSLTIVREAPLLHEKLLAAGVQAELELATDSPLLGDGIVHHQFREHFQLNVLAVKQAGQTHSSKLASIVLKPGDKILVQGSQAALAALTEPTVFQTIRPLSKEEVKKYYQLEERLFVLGLPADSPLVDSSFAENRLADAFDFRLLGVFRQGDVIQEFHSDDKLQAGDLLLIQGQEEDLDILRGFKQLERLDDMSPYLDLLHKGKLELVEATLHPRSKYLGQSVSALQLDKRYKVEVAAIWREGRAYRSAINSMLLQAGDALLIVGPKPQLAKLNSSEHLIVMNPVQVKPINARKAPLAAGLMLLMVMLTVTSVLPVFLAAILAATLMVLSRCLSMEQAYAAIDWRSIFLIAGMLPLGLAMQYSGTADWLAQGVLAGLGQYGPLAVLAGLYWLTALGTLVIPIIALVLIMIPIALTLSTALGINPQTVLLVVAVAATSLASPVSHAANTLVMGPGGYRFIDYLKVGGPLSLLLFILTMLILPVFWPLT</sequence>
<organism evidence="9 10">
    <name type="scientific">Alishewanella longhuensis</name>
    <dbReference type="NCBI Taxonomy" id="1091037"/>
    <lineage>
        <taxon>Bacteria</taxon>
        <taxon>Pseudomonadati</taxon>
        <taxon>Pseudomonadota</taxon>
        <taxon>Gammaproteobacteria</taxon>
        <taxon>Alteromonadales</taxon>
        <taxon>Alteromonadaceae</taxon>
        <taxon>Alishewanella</taxon>
    </lineage>
</organism>
<dbReference type="Pfam" id="PF03600">
    <property type="entry name" value="CitMHS"/>
    <property type="match status" value="1"/>
</dbReference>
<feature type="transmembrane region" description="Helical" evidence="7">
    <location>
        <begin position="694"/>
        <end position="718"/>
    </location>
</feature>
<keyword evidence="10" id="KW-1185">Reference proteome</keyword>
<feature type="transmembrane region" description="Helical" evidence="7">
    <location>
        <begin position="724"/>
        <end position="748"/>
    </location>
</feature>
<feature type="transmembrane region" description="Helical" evidence="7">
    <location>
        <begin position="6"/>
        <end position="24"/>
    </location>
</feature>
<comment type="caution">
    <text evidence="9">The sequence shown here is derived from an EMBL/GenBank/DDBJ whole genome shotgun (WGS) entry which is preliminary data.</text>
</comment>
<feature type="transmembrane region" description="Helical" evidence="7">
    <location>
        <begin position="56"/>
        <end position="75"/>
    </location>
</feature>
<keyword evidence="3 7" id="KW-0812">Transmembrane</keyword>
<feature type="domain" description="RCK C-terminal" evidence="8">
    <location>
        <begin position="215"/>
        <end position="299"/>
    </location>
</feature>